<dbReference type="HOGENOM" id="CLU_000604_57_6_1"/>
<evidence type="ECO:0000256" key="4">
    <source>
        <dbReference type="ARBA" id="ARBA00022989"/>
    </source>
</evidence>
<organism evidence="6">
    <name type="scientific">Dendroctonus ponderosae</name>
    <name type="common">Mountain pine beetle</name>
    <dbReference type="NCBI Taxonomy" id="77166"/>
    <lineage>
        <taxon>Eukaryota</taxon>
        <taxon>Metazoa</taxon>
        <taxon>Ecdysozoa</taxon>
        <taxon>Arthropoda</taxon>
        <taxon>Hexapoda</taxon>
        <taxon>Insecta</taxon>
        <taxon>Pterygota</taxon>
        <taxon>Neoptera</taxon>
        <taxon>Endopterygota</taxon>
        <taxon>Coleoptera</taxon>
        <taxon>Polyphaga</taxon>
        <taxon>Cucujiformia</taxon>
        <taxon>Curculionidae</taxon>
        <taxon>Scolytinae</taxon>
        <taxon>Dendroctonus</taxon>
    </lineage>
</organism>
<feature type="non-terminal residue" evidence="6">
    <location>
        <position position="1"/>
    </location>
</feature>
<dbReference type="PANTHER" id="PTHR48041">
    <property type="entry name" value="ABC TRANSPORTER G FAMILY MEMBER 28"/>
    <property type="match status" value="1"/>
</dbReference>
<dbReference type="GO" id="GO:0140359">
    <property type="term" value="F:ABC-type transporter activity"/>
    <property type="evidence" value="ECO:0007669"/>
    <property type="project" value="InterPro"/>
</dbReference>
<keyword evidence="5" id="KW-0472">Membrane</keyword>
<evidence type="ECO:0000256" key="1">
    <source>
        <dbReference type="ARBA" id="ARBA00004141"/>
    </source>
</evidence>
<reference evidence="6" key="1">
    <citation type="journal article" date="2013" name="Genome Biol.">
        <title>Draft genome of the mountain pine beetle, Dendroctonus ponderosae Hopkins, a major forest pest.</title>
        <authorList>
            <person name="Keeling C.I."/>
            <person name="Yuen M.M."/>
            <person name="Liao N.Y."/>
            <person name="Docking T.R."/>
            <person name="Chan S.K."/>
            <person name="Taylor G.A."/>
            <person name="Palmquist D.L."/>
            <person name="Jackman S.D."/>
            <person name="Nguyen A."/>
            <person name="Li M."/>
            <person name="Henderson H."/>
            <person name="Janes J.K."/>
            <person name="Zhao Y."/>
            <person name="Pandoh P."/>
            <person name="Moore R."/>
            <person name="Sperling F.A."/>
            <person name="Huber D.P."/>
            <person name="Birol I."/>
            <person name="Jones S.J."/>
            <person name="Bohlmann J."/>
        </authorList>
    </citation>
    <scope>NUCLEOTIDE SEQUENCE</scope>
</reference>
<evidence type="ECO:0000256" key="2">
    <source>
        <dbReference type="ARBA" id="ARBA00022448"/>
    </source>
</evidence>
<gene>
    <name evidence="6" type="ORF">YQE_00706</name>
</gene>
<proteinExistence type="predicted"/>
<dbReference type="GO" id="GO:0005886">
    <property type="term" value="C:plasma membrane"/>
    <property type="evidence" value="ECO:0007669"/>
    <property type="project" value="TreeGrafter"/>
</dbReference>
<name>N6TR15_DENPD</name>
<comment type="subcellular location">
    <subcellularLocation>
        <location evidence="1">Membrane</location>
        <topology evidence="1">Multi-pass membrane protein</topology>
    </subcellularLocation>
</comment>
<dbReference type="EMBL" id="KB737772">
    <property type="protein sequence ID" value="ENN82929.1"/>
    <property type="molecule type" value="Genomic_DNA"/>
</dbReference>
<dbReference type="PANTHER" id="PTHR48041:SF32">
    <property type="entry name" value="PROTEIN WHITE-LIKE PROTEIN"/>
    <property type="match status" value="1"/>
</dbReference>
<keyword evidence="2" id="KW-0813">Transport</keyword>
<dbReference type="SUPFAM" id="SSF52540">
    <property type="entry name" value="P-loop containing nucleoside triphosphate hydrolases"/>
    <property type="match status" value="1"/>
</dbReference>
<keyword evidence="4" id="KW-1133">Transmembrane helix</keyword>
<dbReference type="Pfam" id="PF19055">
    <property type="entry name" value="ABC2_membrane_7"/>
    <property type="match status" value="1"/>
</dbReference>
<accession>N6TR15</accession>
<dbReference type="Gene3D" id="3.40.50.300">
    <property type="entry name" value="P-loop containing nucleotide triphosphate hydrolases"/>
    <property type="match status" value="1"/>
</dbReference>
<evidence type="ECO:0000256" key="3">
    <source>
        <dbReference type="ARBA" id="ARBA00022692"/>
    </source>
</evidence>
<keyword evidence="3" id="KW-0812">Transmembrane</keyword>
<evidence type="ECO:0000256" key="5">
    <source>
        <dbReference type="ARBA" id="ARBA00023136"/>
    </source>
</evidence>
<protein>
    <submittedName>
        <fullName evidence="6">Uncharacterized protein</fullName>
    </submittedName>
</protein>
<sequence length="249" mass="28709">MLKTLAERGRTIVCTIHQPSASMYHLFSHVYIMAKGKCVYQGAPENTVPYLALHGYICPKYHNPADFLLEVTSDASTQDIDKFAIAATETNWRSSINSENVPQELKIIKKEHFNRWYKLRTFYAAFLAADLPMQNGTFIGAISTVTMLSVAGFLCFFPHMNTVFYYASNLSYFSFSMEGLLQAVYGYNREKLVCPEDEIFCLYTSPKQFLTELGMDKLPYWVDVGWITGYFILFRLLAYYSLKFRLKHL</sequence>
<dbReference type="OrthoDB" id="66620at2759"/>
<evidence type="ECO:0000313" key="6">
    <source>
        <dbReference type="EMBL" id="ENN82929.1"/>
    </source>
</evidence>
<dbReference type="AlphaFoldDB" id="N6TR15"/>
<dbReference type="InterPro" id="IPR027417">
    <property type="entry name" value="P-loop_NTPase"/>
</dbReference>
<dbReference type="InterPro" id="IPR050352">
    <property type="entry name" value="ABCG_transporters"/>
</dbReference>
<dbReference type="InterPro" id="IPR043926">
    <property type="entry name" value="ABCG_dom"/>
</dbReference>